<name>A0A942T5S9_9BACI</name>
<dbReference type="InterPro" id="IPR012347">
    <property type="entry name" value="Ferritin-like"/>
</dbReference>
<protein>
    <submittedName>
        <fullName evidence="1">DUF3231 family protein</fullName>
    </submittedName>
</protein>
<evidence type="ECO:0000313" key="1">
    <source>
        <dbReference type="EMBL" id="MBS4185822.1"/>
    </source>
</evidence>
<evidence type="ECO:0000313" key="2">
    <source>
        <dbReference type="EMBL" id="MCH6269029.1"/>
    </source>
</evidence>
<proteinExistence type="predicted"/>
<dbReference type="Pfam" id="PF11553">
    <property type="entry name" value="DUF3231"/>
    <property type="match status" value="2"/>
</dbReference>
<comment type="caution">
    <text evidence="1">The sequence shown here is derived from an EMBL/GenBank/DDBJ whole genome shotgun (WGS) entry which is preliminary data.</text>
</comment>
<dbReference type="RefSeq" id="WP_213145637.1">
    <property type="nucleotide sequence ID" value="NZ_JAGYPE020000076.1"/>
</dbReference>
<dbReference type="Proteomes" id="UP000677265">
    <property type="component" value="Unassembled WGS sequence"/>
</dbReference>
<dbReference type="Gene3D" id="1.20.1260.10">
    <property type="match status" value="2"/>
</dbReference>
<dbReference type="InterPro" id="IPR021617">
    <property type="entry name" value="DUF3231"/>
</dbReference>
<evidence type="ECO:0000313" key="3">
    <source>
        <dbReference type="Proteomes" id="UP000677265"/>
    </source>
</evidence>
<accession>A0A942T5S9</accession>
<organism evidence="1">
    <name type="scientific">Neobacillus citreus</name>
    <dbReference type="NCBI Taxonomy" id="2833578"/>
    <lineage>
        <taxon>Bacteria</taxon>
        <taxon>Bacillati</taxon>
        <taxon>Bacillota</taxon>
        <taxon>Bacilli</taxon>
        <taxon>Bacillales</taxon>
        <taxon>Bacillaceae</taxon>
        <taxon>Neobacillus</taxon>
    </lineage>
</organism>
<reference evidence="1" key="1">
    <citation type="submission" date="2021-05" db="EMBL/GenBank/DDBJ databases">
        <title>Novel Bacillus species.</title>
        <authorList>
            <person name="Liu G."/>
        </authorList>
    </citation>
    <scope>NUCLEOTIDE SEQUENCE</scope>
    <source>
        <strain evidence="1 3">FJAT-50051</strain>
    </source>
</reference>
<dbReference type="AlphaFoldDB" id="A0A942T5S9"/>
<dbReference type="EMBL" id="JAGYPE010000006">
    <property type="protein sequence ID" value="MBS4185822.1"/>
    <property type="molecule type" value="Genomic_DNA"/>
</dbReference>
<keyword evidence="3" id="KW-1185">Reference proteome</keyword>
<sequence>MVKHIPKITSAEISMLWSTYIGDTMSICVLKHFLQTCEDPDVKPIIKIALKFSQDHVAQISDLFTKEGIPLPNGFGDQDVNLQAKKLFSDITYLRYLQHMGRTGLNSYSLAKSISARKDVRDLFKQFYSQTEMLYDRNAELMQEKGVFIRSPYISYPDKIEYITERKFLGGLIGHRRPLLGIEIAHLGINIEVANVAKTILLGFSQVAQSKKISDYFKDGYELGKKMVEDFMIKLKEDDNSYPSTWDSTITNSTDPPFSDKLMLFHTSAQSAIGLGDFGIAIASSFRKDLTVNYEGYIIRVGAFAEEGAKLLIDHGWFEKPPQSIDRESLRNQNIVKR</sequence>
<gene>
    <name evidence="2" type="ORF">KHB02_026205</name>
    <name evidence="1" type="ORF">KHB02_31010</name>
</gene>
<dbReference type="EMBL" id="JAGYPE020000076">
    <property type="protein sequence ID" value="MCH6269029.1"/>
    <property type="molecule type" value="Genomic_DNA"/>
</dbReference>